<reference evidence="3" key="1">
    <citation type="submission" date="2017-11" db="EMBL/GenBank/DDBJ databases">
        <authorList>
            <person name="Wibberg D."/>
        </authorList>
    </citation>
    <scope>NUCLEOTIDE SEQUENCE [LARGE SCALE GENOMIC DNA]</scope>
</reference>
<evidence type="ECO:0000313" key="2">
    <source>
        <dbReference type="EMBL" id="SOR77085.1"/>
    </source>
</evidence>
<organism evidence="2 3">
    <name type="scientific">Streptomyces chartreusis NRRL 3882</name>
    <dbReference type="NCBI Taxonomy" id="1079985"/>
    <lineage>
        <taxon>Bacteria</taxon>
        <taxon>Bacillati</taxon>
        <taxon>Actinomycetota</taxon>
        <taxon>Actinomycetes</taxon>
        <taxon>Kitasatosporales</taxon>
        <taxon>Streptomycetaceae</taxon>
        <taxon>Streptomyces</taxon>
    </lineage>
</organism>
<keyword evidence="3" id="KW-1185">Reference proteome</keyword>
<name>A0A2N9B167_STRCX</name>
<sequence length="48" mass="5082">MLALIAVLFIKEKPLKNTSGMEQLSEEWSDAGRTAPGDGPLPRVGADA</sequence>
<evidence type="ECO:0000256" key="1">
    <source>
        <dbReference type="SAM" id="MobiDB-lite"/>
    </source>
</evidence>
<proteinExistence type="predicted"/>
<dbReference type="EMBL" id="LT963352">
    <property type="protein sequence ID" value="SOR77085.1"/>
    <property type="molecule type" value="Genomic_DNA"/>
</dbReference>
<accession>A0A2N9B167</accession>
<gene>
    <name evidence="2" type="ORF">SCNRRL3882_0561</name>
</gene>
<evidence type="ECO:0000313" key="3">
    <source>
        <dbReference type="Proteomes" id="UP000235464"/>
    </source>
</evidence>
<dbReference type="Proteomes" id="UP000235464">
    <property type="component" value="Chromosome I"/>
</dbReference>
<feature type="region of interest" description="Disordered" evidence="1">
    <location>
        <begin position="19"/>
        <end position="48"/>
    </location>
</feature>
<protein>
    <submittedName>
        <fullName evidence="2">Uncharacterized protein</fullName>
    </submittedName>
</protein>
<dbReference type="AlphaFoldDB" id="A0A2N9B167"/>